<evidence type="ECO:0000256" key="13">
    <source>
        <dbReference type="RuleBase" id="RU364099"/>
    </source>
</evidence>
<dbReference type="PANTHER" id="PTHR43340">
    <property type="entry name" value="HYPOXANTHINE-GUANINE PHOSPHORIBOSYLTRANSFERASE"/>
    <property type="match status" value="1"/>
</dbReference>
<dbReference type="NCBIfam" id="TIGR01203">
    <property type="entry name" value="HGPRTase"/>
    <property type="match status" value="1"/>
</dbReference>
<dbReference type="AlphaFoldDB" id="A0A0H5RCJ9"/>
<keyword evidence="11 13" id="KW-0547">Nucleotide-binding</keyword>
<evidence type="ECO:0000256" key="10">
    <source>
        <dbReference type="ARBA" id="ARBA00022726"/>
    </source>
</evidence>
<dbReference type="GO" id="GO:0005829">
    <property type="term" value="C:cytosol"/>
    <property type="evidence" value="ECO:0007669"/>
    <property type="project" value="TreeGrafter"/>
</dbReference>
<dbReference type="SUPFAM" id="SSF53271">
    <property type="entry name" value="PRTase-like"/>
    <property type="match status" value="1"/>
</dbReference>
<evidence type="ECO:0000256" key="1">
    <source>
        <dbReference type="ARBA" id="ARBA00001946"/>
    </source>
</evidence>
<dbReference type="EMBL" id="HACM01011034">
    <property type="protein sequence ID" value="CRZ11476.1"/>
    <property type="molecule type" value="Transcribed_RNA"/>
</dbReference>
<dbReference type="GO" id="GO:0006178">
    <property type="term" value="P:guanine salvage"/>
    <property type="evidence" value="ECO:0007669"/>
    <property type="project" value="TreeGrafter"/>
</dbReference>
<accession>A0A0H5RCJ9</accession>
<protein>
    <recommendedName>
        <fullName evidence="5 13">Hypoxanthine phosphoribosyltransferase</fullName>
        <ecNumber evidence="5 13">2.4.2.8</ecNumber>
    </recommendedName>
</protein>
<evidence type="ECO:0000313" key="15">
    <source>
        <dbReference type="EMBL" id="CRZ11476.1"/>
    </source>
</evidence>
<dbReference type="FunFam" id="3.40.50.2020:FF:000006">
    <property type="entry name" value="Hypoxanthine phosphoribosyltransferase"/>
    <property type="match status" value="1"/>
</dbReference>
<evidence type="ECO:0000256" key="8">
    <source>
        <dbReference type="ARBA" id="ARBA00022679"/>
    </source>
</evidence>
<evidence type="ECO:0000259" key="14">
    <source>
        <dbReference type="Pfam" id="PF00156"/>
    </source>
</evidence>
<dbReference type="Gene3D" id="3.40.50.2020">
    <property type="match status" value="1"/>
</dbReference>
<evidence type="ECO:0000256" key="7">
    <source>
        <dbReference type="ARBA" id="ARBA00022676"/>
    </source>
</evidence>
<keyword evidence="8 13" id="KW-0808">Transferase</keyword>
<dbReference type="GO" id="GO:0006166">
    <property type="term" value="P:purine ribonucleoside salvage"/>
    <property type="evidence" value="ECO:0007669"/>
    <property type="project" value="UniProtKB-KW"/>
</dbReference>
<evidence type="ECO:0000256" key="12">
    <source>
        <dbReference type="ARBA" id="ARBA00022842"/>
    </source>
</evidence>
<evidence type="ECO:0000256" key="11">
    <source>
        <dbReference type="ARBA" id="ARBA00022741"/>
    </source>
</evidence>
<evidence type="ECO:0000256" key="6">
    <source>
        <dbReference type="ARBA" id="ARBA00022490"/>
    </source>
</evidence>
<dbReference type="InterPro" id="IPR050408">
    <property type="entry name" value="HGPRT"/>
</dbReference>
<dbReference type="UniPathway" id="UPA00591">
    <property type="reaction ID" value="UER00648"/>
</dbReference>
<comment type="similarity">
    <text evidence="4 13">Belongs to the purine/pyrimidine phosphoribosyltransferase family.</text>
</comment>
<comment type="subcellular location">
    <subcellularLocation>
        <location evidence="2 13">Cytoplasm</location>
    </subcellularLocation>
</comment>
<reference evidence="15" key="1">
    <citation type="submission" date="2015-04" db="EMBL/GenBank/DDBJ databases">
        <title>The genome sequence of the plant pathogenic Rhizarian Plasmodiophora brassicae reveals insights in its biotrophic life cycle and the origin of chitin synthesis.</title>
        <authorList>
            <person name="Schwelm A."/>
            <person name="Fogelqvist J."/>
            <person name="Knaust A."/>
            <person name="Julke S."/>
            <person name="Lilja T."/>
            <person name="Dhandapani V."/>
            <person name="Bonilla-Rosso G."/>
            <person name="Karlsson M."/>
            <person name="Shevchenko A."/>
            <person name="Choi S.R."/>
            <person name="Kim H.G."/>
            <person name="Park J.Y."/>
            <person name="Lim Y.P."/>
            <person name="Ludwig-Muller J."/>
            <person name="Dixelius C."/>
        </authorList>
    </citation>
    <scope>NUCLEOTIDE SEQUENCE</scope>
    <source>
        <tissue evidence="15">Potato root galls</tissue>
    </source>
</reference>
<feature type="domain" description="Phosphoribosyltransferase" evidence="14">
    <location>
        <begin position="79"/>
        <end position="221"/>
    </location>
</feature>
<comment type="cofactor">
    <cofactor evidence="1 13">
        <name>Mg(2+)</name>
        <dbReference type="ChEBI" id="CHEBI:18420"/>
    </cofactor>
</comment>
<sequence>MQQSTPRQPQRLAVDKVFFSALHDFSNILKCRLPLLVPIPDDGTDTSELSPEEKLQLIEPCPPEWSRNLDKVLWTGAEIQSRVKQMAIQISQDYVGEKIIAIGLLNGAVLFASDLLRHLTIAYELDFMALSSYHGTNSTGNVLLKKDISIDTEGRHVLIIEDLIDTGATLLWLQNHLAHKKAKSIRIACLLDKKVKRVSDVNVDYIGWECPDEFVVGYGMDLDREYRCLPFIGVLNPNALPQ</sequence>
<organism evidence="15">
    <name type="scientific">Spongospora subterranea</name>
    <dbReference type="NCBI Taxonomy" id="70186"/>
    <lineage>
        <taxon>Eukaryota</taxon>
        <taxon>Sar</taxon>
        <taxon>Rhizaria</taxon>
        <taxon>Endomyxa</taxon>
        <taxon>Phytomyxea</taxon>
        <taxon>Plasmodiophorida</taxon>
        <taxon>Plasmodiophoridae</taxon>
        <taxon>Spongospora</taxon>
    </lineage>
</organism>
<dbReference type="GO" id="GO:0004422">
    <property type="term" value="F:hypoxanthine phosphoribosyltransferase activity"/>
    <property type="evidence" value="ECO:0007669"/>
    <property type="project" value="InterPro"/>
</dbReference>
<evidence type="ECO:0000256" key="5">
    <source>
        <dbReference type="ARBA" id="ARBA00011895"/>
    </source>
</evidence>
<dbReference type="GO" id="GO:0000166">
    <property type="term" value="F:nucleotide binding"/>
    <property type="evidence" value="ECO:0007669"/>
    <property type="project" value="UniProtKB-KW"/>
</dbReference>
<keyword evidence="6 13" id="KW-0963">Cytoplasm</keyword>
<dbReference type="Pfam" id="PF00156">
    <property type="entry name" value="Pribosyltran"/>
    <property type="match status" value="1"/>
</dbReference>
<evidence type="ECO:0000256" key="9">
    <source>
        <dbReference type="ARBA" id="ARBA00022723"/>
    </source>
</evidence>
<dbReference type="PANTHER" id="PTHR43340:SF1">
    <property type="entry name" value="HYPOXANTHINE PHOSPHORIBOSYLTRANSFERASE"/>
    <property type="match status" value="1"/>
</dbReference>
<keyword evidence="9 13" id="KW-0479">Metal-binding</keyword>
<dbReference type="EC" id="2.4.2.8" evidence="5 13"/>
<dbReference type="InterPro" id="IPR029057">
    <property type="entry name" value="PRTase-like"/>
</dbReference>
<evidence type="ECO:0000256" key="2">
    <source>
        <dbReference type="ARBA" id="ARBA00004496"/>
    </source>
</evidence>
<dbReference type="InterPro" id="IPR000836">
    <property type="entry name" value="PRTase_dom"/>
</dbReference>
<evidence type="ECO:0000256" key="4">
    <source>
        <dbReference type="ARBA" id="ARBA00008391"/>
    </source>
</evidence>
<name>A0A0H5RCJ9_9EUKA</name>
<keyword evidence="12 13" id="KW-0460">Magnesium</keyword>
<comment type="catalytic activity">
    <reaction evidence="13">
        <text>IMP + diphosphate = hypoxanthine + 5-phospho-alpha-D-ribose 1-diphosphate</text>
        <dbReference type="Rhea" id="RHEA:17973"/>
        <dbReference type="ChEBI" id="CHEBI:17368"/>
        <dbReference type="ChEBI" id="CHEBI:33019"/>
        <dbReference type="ChEBI" id="CHEBI:58017"/>
        <dbReference type="ChEBI" id="CHEBI:58053"/>
        <dbReference type="EC" id="2.4.2.8"/>
    </reaction>
</comment>
<dbReference type="GO" id="GO:0032264">
    <property type="term" value="P:IMP salvage"/>
    <property type="evidence" value="ECO:0007669"/>
    <property type="project" value="UniProtKB-UniPathway"/>
</dbReference>
<evidence type="ECO:0000256" key="3">
    <source>
        <dbReference type="ARBA" id="ARBA00004669"/>
    </source>
</evidence>
<dbReference type="InterPro" id="IPR005904">
    <property type="entry name" value="Hxn_phspho_trans"/>
</dbReference>
<dbReference type="CDD" id="cd06223">
    <property type="entry name" value="PRTases_typeI"/>
    <property type="match status" value="1"/>
</dbReference>
<dbReference type="GO" id="GO:0000287">
    <property type="term" value="F:magnesium ion binding"/>
    <property type="evidence" value="ECO:0007669"/>
    <property type="project" value="TreeGrafter"/>
</dbReference>
<comment type="pathway">
    <text evidence="3 13">Purine metabolism; IMP biosynthesis via salvage pathway; IMP from hypoxanthine: step 1/1.</text>
</comment>
<keyword evidence="10 13" id="KW-0660">Purine salvage</keyword>
<proteinExistence type="inferred from homology"/>
<keyword evidence="7 13" id="KW-0328">Glycosyltransferase</keyword>
<dbReference type="GO" id="GO:0046100">
    <property type="term" value="P:hypoxanthine metabolic process"/>
    <property type="evidence" value="ECO:0007669"/>
    <property type="project" value="TreeGrafter"/>
</dbReference>
<dbReference type="GO" id="GO:0032263">
    <property type="term" value="P:GMP salvage"/>
    <property type="evidence" value="ECO:0007669"/>
    <property type="project" value="TreeGrafter"/>
</dbReference>